<name>A0ABX9Q9N7_9BACT</name>
<gene>
    <name evidence="2" type="ORF">D7Y13_30170</name>
</gene>
<evidence type="ECO:0000313" key="2">
    <source>
        <dbReference type="EMBL" id="RKH97244.1"/>
    </source>
</evidence>
<organism evidence="2 3">
    <name type="scientific">Corallococcus praedator</name>
    <dbReference type="NCBI Taxonomy" id="2316724"/>
    <lineage>
        <taxon>Bacteria</taxon>
        <taxon>Pseudomonadati</taxon>
        <taxon>Myxococcota</taxon>
        <taxon>Myxococcia</taxon>
        <taxon>Myxococcales</taxon>
        <taxon>Cystobacterineae</taxon>
        <taxon>Myxococcaceae</taxon>
        <taxon>Corallococcus</taxon>
    </lineage>
</organism>
<dbReference type="Proteomes" id="UP000278907">
    <property type="component" value="Unassembled WGS sequence"/>
</dbReference>
<protein>
    <submittedName>
        <fullName evidence="2">PRC-barrel domain containing protein</fullName>
    </submittedName>
</protein>
<sequence>MRFSESVVQGRTVVAADGQKLGTVETLTIDDQSWKVEGLQVKLDSESSDQLGVYWNYFHAGRVDVPTRLVHSVSDTVILTVTVEELHRVLVAESEAASAPA</sequence>
<comment type="caution">
    <text evidence="2">The sequence shown here is derived from an EMBL/GenBank/DDBJ whole genome shotgun (WGS) entry which is preliminary data.</text>
</comment>
<evidence type="ECO:0000259" key="1">
    <source>
        <dbReference type="Pfam" id="PF05239"/>
    </source>
</evidence>
<dbReference type="SUPFAM" id="SSF50346">
    <property type="entry name" value="PRC-barrel domain"/>
    <property type="match status" value="1"/>
</dbReference>
<reference evidence="2 3" key="1">
    <citation type="submission" date="2018-09" db="EMBL/GenBank/DDBJ databases">
        <authorList>
            <person name="Livingstone P.G."/>
            <person name="Whitworth D.E."/>
        </authorList>
    </citation>
    <scope>NUCLEOTIDE SEQUENCE [LARGE SCALE GENOMIC DNA]</scope>
    <source>
        <strain evidence="2 3">CA031B</strain>
    </source>
</reference>
<dbReference type="RefSeq" id="WP_120582509.1">
    <property type="nucleotide sequence ID" value="NZ_RAWI01000309.1"/>
</dbReference>
<dbReference type="EMBL" id="RAWI01000309">
    <property type="protein sequence ID" value="RKH97244.1"/>
    <property type="molecule type" value="Genomic_DNA"/>
</dbReference>
<evidence type="ECO:0000313" key="3">
    <source>
        <dbReference type="Proteomes" id="UP000278907"/>
    </source>
</evidence>
<dbReference type="Pfam" id="PF05239">
    <property type="entry name" value="PRC"/>
    <property type="match status" value="1"/>
</dbReference>
<dbReference type="InterPro" id="IPR011033">
    <property type="entry name" value="PRC_barrel-like_sf"/>
</dbReference>
<feature type="domain" description="PRC-barrel" evidence="1">
    <location>
        <begin position="8"/>
        <end position="84"/>
    </location>
</feature>
<proteinExistence type="predicted"/>
<dbReference type="InterPro" id="IPR027275">
    <property type="entry name" value="PRC-brl_dom"/>
</dbReference>
<keyword evidence="3" id="KW-1185">Reference proteome</keyword>
<dbReference type="Gene3D" id="2.30.30.240">
    <property type="entry name" value="PRC-barrel domain"/>
    <property type="match status" value="1"/>
</dbReference>
<accession>A0ABX9Q9N7</accession>